<comment type="caution">
    <text evidence="1">The sequence shown here is derived from an EMBL/GenBank/DDBJ whole genome shotgun (WGS) entry which is preliminary data.</text>
</comment>
<proteinExistence type="predicted"/>
<accession>A0A5V8W2Z7</accession>
<name>A0A5V8W2Z7_SALET</name>
<evidence type="ECO:0000313" key="1">
    <source>
        <dbReference type="EMBL" id="EBV4571339.1"/>
    </source>
</evidence>
<reference evidence="1" key="1">
    <citation type="submission" date="2018-06" db="EMBL/GenBank/DDBJ databases">
        <authorList>
            <person name="Ashton P.M."/>
            <person name="Dallman T."/>
            <person name="Nair S."/>
            <person name="De Pinna E."/>
            <person name="Peters T."/>
            <person name="Grant K."/>
        </authorList>
    </citation>
    <scope>NUCLEOTIDE SEQUENCE</scope>
    <source>
        <strain evidence="1">45256</strain>
    </source>
</reference>
<gene>
    <name evidence="1" type="ORF">DOW48_20450</name>
</gene>
<protein>
    <submittedName>
        <fullName evidence="1">Uncharacterized protein</fullName>
    </submittedName>
</protein>
<dbReference type="AlphaFoldDB" id="A0A5V8W2Z7"/>
<organism evidence="1">
    <name type="scientific">Salmonella enterica subsp. enterica serovar Nima</name>
    <dbReference type="NCBI Taxonomy" id="940233"/>
    <lineage>
        <taxon>Bacteria</taxon>
        <taxon>Pseudomonadati</taxon>
        <taxon>Pseudomonadota</taxon>
        <taxon>Gammaproteobacteria</taxon>
        <taxon>Enterobacterales</taxon>
        <taxon>Enterobacteriaceae</taxon>
        <taxon>Salmonella</taxon>
    </lineage>
</organism>
<dbReference type="EMBL" id="AAHFHJ010000033">
    <property type="protein sequence ID" value="EBV4571339.1"/>
    <property type="molecule type" value="Genomic_DNA"/>
</dbReference>
<sequence length="72" mass="8337">MSESLKTTIRLKKQESVELRDIAFSLTKKAIQKGKHKVYSESDLVHFAIEKTLKNIDLDDDGDLMYTKHKNN</sequence>